<organism evidence="1 2">
    <name type="scientific">Chryseobacterium tructae</name>
    <dbReference type="NCBI Taxonomy" id="1037380"/>
    <lineage>
        <taxon>Bacteria</taxon>
        <taxon>Pseudomonadati</taxon>
        <taxon>Bacteroidota</taxon>
        <taxon>Flavobacteriia</taxon>
        <taxon>Flavobacteriales</taxon>
        <taxon>Weeksellaceae</taxon>
        <taxon>Chryseobacterium group</taxon>
        <taxon>Chryseobacterium</taxon>
    </lineage>
</organism>
<dbReference type="EMBL" id="JBHRYO010000002">
    <property type="protein sequence ID" value="MFC3758640.1"/>
    <property type="molecule type" value="Genomic_DNA"/>
</dbReference>
<accession>A0ABV7Y4L8</accession>
<reference evidence="2" key="1">
    <citation type="journal article" date="2019" name="Int. J. Syst. Evol. Microbiol.">
        <title>The Global Catalogue of Microorganisms (GCM) 10K type strain sequencing project: providing services to taxonomists for standard genome sequencing and annotation.</title>
        <authorList>
            <consortium name="The Broad Institute Genomics Platform"/>
            <consortium name="The Broad Institute Genome Sequencing Center for Infectious Disease"/>
            <person name="Wu L."/>
            <person name="Ma J."/>
        </authorList>
    </citation>
    <scope>NUCLEOTIDE SEQUENCE [LARGE SCALE GENOMIC DNA]</scope>
    <source>
        <strain evidence="2">CECT 7798</strain>
    </source>
</reference>
<dbReference type="RefSeq" id="WP_290300656.1">
    <property type="nucleotide sequence ID" value="NZ_JAUFQR010000001.1"/>
</dbReference>
<evidence type="ECO:0000313" key="2">
    <source>
        <dbReference type="Proteomes" id="UP001595735"/>
    </source>
</evidence>
<proteinExistence type="predicted"/>
<dbReference type="Proteomes" id="UP001595735">
    <property type="component" value="Unassembled WGS sequence"/>
</dbReference>
<sequence length="53" mass="6371">MKTEKLEYEDSLKEMENKINLYNNIRFKKGSIDNIMEYPDTSVAGTTFYYQHE</sequence>
<evidence type="ECO:0000313" key="1">
    <source>
        <dbReference type="EMBL" id="MFC3758640.1"/>
    </source>
</evidence>
<comment type="caution">
    <text evidence="1">The sequence shown here is derived from an EMBL/GenBank/DDBJ whole genome shotgun (WGS) entry which is preliminary data.</text>
</comment>
<gene>
    <name evidence="1" type="ORF">ACFONJ_21875</name>
</gene>
<protein>
    <submittedName>
        <fullName evidence="1">Uncharacterized protein</fullName>
    </submittedName>
</protein>
<keyword evidence="2" id="KW-1185">Reference proteome</keyword>
<name>A0ABV7Y4L8_9FLAO</name>